<organism evidence="4 5">
    <name type="scientific">Methylovulum psychrotolerans</name>
    <dbReference type="NCBI Taxonomy" id="1704499"/>
    <lineage>
        <taxon>Bacteria</taxon>
        <taxon>Pseudomonadati</taxon>
        <taxon>Pseudomonadota</taxon>
        <taxon>Gammaproteobacteria</taxon>
        <taxon>Methylococcales</taxon>
        <taxon>Methylococcaceae</taxon>
        <taxon>Methylovulum</taxon>
    </lineage>
</organism>
<feature type="domain" description="Response regulatory" evidence="3">
    <location>
        <begin position="2"/>
        <end position="118"/>
    </location>
</feature>
<dbReference type="InterPro" id="IPR001789">
    <property type="entry name" value="Sig_transdc_resp-reg_receiver"/>
</dbReference>
<reference evidence="4 5" key="1">
    <citation type="submission" date="2017-06" db="EMBL/GenBank/DDBJ databases">
        <title>Genome Sequencing of the methanotroph Methylovulum psychrotolerants str. HV10-M2 isolated from a high-altitude environment.</title>
        <authorList>
            <person name="Mateos-Rivera A."/>
        </authorList>
    </citation>
    <scope>NUCLEOTIDE SEQUENCE [LARGE SCALE GENOMIC DNA]</scope>
    <source>
        <strain evidence="4 5">HV10_M2</strain>
    </source>
</reference>
<evidence type="ECO:0000259" key="3">
    <source>
        <dbReference type="PROSITE" id="PS50110"/>
    </source>
</evidence>
<gene>
    <name evidence="4" type="ORF">CEK71_06385</name>
</gene>
<evidence type="ECO:0000256" key="1">
    <source>
        <dbReference type="ARBA" id="ARBA00022801"/>
    </source>
</evidence>
<dbReference type="Pfam" id="PF07228">
    <property type="entry name" value="SpoIIE"/>
    <property type="match status" value="1"/>
</dbReference>
<dbReference type="SUPFAM" id="SSF52172">
    <property type="entry name" value="CheY-like"/>
    <property type="match status" value="1"/>
</dbReference>
<sequence length="403" mass="44693">MRILVVEDDPITRLMIQGSLKKCGYDIIATNNINTAISLVLEGNIQFVITDWLMPGGNGTELCEQIRALALPFYIYIILITALEDAQSVVQGMDAGADDFIRKPIQFDELHARIRAGERILLLEQELQENNLRLTETSKKLLAANDIINRDLKMAAAMQRSLLPDAATQNQGIAIDWLFHPSTHLSGDIFNFFPLDDHHCGFYIIDVAGHGIASAMHSFTLSRLLSPDTHQGSNYLKHSLPNAPYRQVVQTAPAVVSALNHQFQTDINNILYFTMTYGVIDTKAKTIELCQAGHPPALYLHQQQPTELIVNGGLAVGIIADVHYESIVLNYCSGDRLVLYSDGITECESPAGEMFGSERLRIAVEKTRGLPVAEAIRLLDSDIHLWRGGADFEDDISLLVLEM</sequence>
<dbReference type="EMBL" id="CP022129">
    <property type="protein sequence ID" value="ASF45727.1"/>
    <property type="molecule type" value="Genomic_DNA"/>
</dbReference>
<dbReference type="SUPFAM" id="SSF81606">
    <property type="entry name" value="PP2C-like"/>
    <property type="match status" value="1"/>
</dbReference>
<accession>A0A1Z4BWP9</accession>
<dbReference type="GO" id="GO:0000160">
    <property type="term" value="P:phosphorelay signal transduction system"/>
    <property type="evidence" value="ECO:0007669"/>
    <property type="project" value="InterPro"/>
</dbReference>
<dbReference type="InterPro" id="IPR036457">
    <property type="entry name" value="PPM-type-like_dom_sf"/>
</dbReference>
<dbReference type="RefSeq" id="WP_088618603.1">
    <property type="nucleotide sequence ID" value="NZ_CP022129.1"/>
</dbReference>
<name>A0A1Z4BWP9_9GAMM</name>
<dbReference type="Gene3D" id="3.60.40.10">
    <property type="entry name" value="PPM-type phosphatase domain"/>
    <property type="match status" value="1"/>
</dbReference>
<evidence type="ECO:0000313" key="5">
    <source>
        <dbReference type="Proteomes" id="UP000197019"/>
    </source>
</evidence>
<dbReference type="KEGG" id="mpsy:CEK71_06385"/>
<protein>
    <submittedName>
        <fullName evidence="4">Response regulator</fullName>
    </submittedName>
</protein>
<keyword evidence="2" id="KW-0597">Phosphoprotein</keyword>
<dbReference type="CDD" id="cd17574">
    <property type="entry name" value="REC_OmpR"/>
    <property type="match status" value="1"/>
</dbReference>
<dbReference type="InterPro" id="IPR001932">
    <property type="entry name" value="PPM-type_phosphatase-like_dom"/>
</dbReference>
<dbReference type="InterPro" id="IPR011006">
    <property type="entry name" value="CheY-like_superfamily"/>
</dbReference>
<dbReference type="PROSITE" id="PS50110">
    <property type="entry name" value="RESPONSE_REGULATORY"/>
    <property type="match status" value="1"/>
</dbReference>
<dbReference type="PANTHER" id="PTHR43156:SF2">
    <property type="entry name" value="STAGE II SPORULATION PROTEIN E"/>
    <property type="match status" value="1"/>
</dbReference>
<dbReference type="Gene3D" id="3.40.50.2300">
    <property type="match status" value="1"/>
</dbReference>
<evidence type="ECO:0000256" key="2">
    <source>
        <dbReference type="PROSITE-ProRule" id="PRU00169"/>
    </source>
</evidence>
<feature type="modified residue" description="4-aspartylphosphate" evidence="2">
    <location>
        <position position="51"/>
    </location>
</feature>
<keyword evidence="1" id="KW-0378">Hydrolase</keyword>
<keyword evidence="5" id="KW-1185">Reference proteome</keyword>
<dbReference type="AlphaFoldDB" id="A0A1Z4BWP9"/>
<dbReference type="SMART" id="SM00331">
    <property type="entry name" value="PP2C_SIG"/>
    <property type="match status" value="1"/>
</dbReference>
<proteinExistence type="predicted"/>
<evidence type="ECO:0000313" key="4">
    <source>
        <dbReference type="EMBL" id="ASF45727.1"/>
    </source>
</evidence>
<dbReference type="OrthoDB" id="9811749at2"/>
<dbReference type="Proteomes" id="UP000197019">
    <property type="component" value="Chromosome"/>
</dbReference>
<dbReference type="GO" id="GO:0016791">
    <property type="term" value="F:phosphatase activity"/>
    <property type="evidence" value="ECO:0007669"/>
    <property type="project" value="TreeGrafter"/>
</dbReference>
<dbReference type="InterPro" id="IPR052016">
    <property type="entry name" value="Bact_Sigma-Reg"/>
</dbReference>
<dbReference type="Pfam" id="PF00072">
    <property type="entry name" value="Response_reg"/>
    <property type="match status" value="1"/>
</dbReference>
<dbReference type="PANTHER" id="PTHR43156">
    <property type="entry name" value="STAGE II SPORULATION PROTEIN E-RELATED"/>
    <property type="match status" value="1"/>
</dbReference>
<dbReference type="SMART" id="SM00448">
    <property type="entry name" value="REC"/>
    <property type="match status" value="1"/>
</dbReference>